<accession>A0A9W4L0X3</accession>
<dbReference type="EMBL" id="CAKKMG010000036">
    <property type="protein sequence ID" value="CAH0235542.1"/>
    <property type="molecule type" value="Genomic_DNA"/>
</dbReference>
<gene>
    <name evidence="2" type="ORF">SRABI133_02751</name>
</gene>
<proteinExistence type="predicted"/>
<evidence type="ECO:0000313" key="3">
    <source>
        <dbReference type="Proteomes" id="UP000789326"/>
    </source>
</evidence>
<dbReference type="AlphaFoldDB" id="A0A9W4L0X3"/>
<feature type="region of interest" description="Disordered" evidence="1">
    <location>
        <begin position="1"/>
        <end position="20"/>
    </location>
</feature>
<comment type="caution">
    <text evidence="2">The sequence shown here is derived from an EMBL/GenBank/DDBJ whole genome shotgun (WGS) entry which is preliminary data.</text>
</comment>
<protein>
    <submittedName>
        <fullName evidence="2">Uncharacterized protein</fullName>
    </submittedName>
</protein>
<sequence length="43" mass="4940">MSKNKNKQLKNNDALPKTDVEFANNGLEKIALKAQERKKSKHM</sequence>
<evidence type="ECO:0000256" key="1">
    <source>
        <dbReference type="SAM" id="MobiDB-lite"/>
    </source>
</evidence>
<dbReference type="RefSeq" id="WP_290369676.1">
    <property type="nucleotide sequence ID" value="NZ_CAKKMG010000036.1"/>
</dbReference>
<evidence type="ECO:0000313" key="2">
    <source>
        <dbReference type="EMBL" id="CAH0235542.1"/>
    </source>
</evidence>
<dbReference type="Proteomes" id="UP000789326">
    <property type="component" value="Unassembled WGS sequence"/>
</dbReference>
<reference evidence="2" key="1">
    <citation type="submission" date="2021-11" db="EMBL/GenBank/DDBJ databases">
        <authorList>
            <person name="Bulgarelli D."/>
        </authorList>
    </citation>
    <scope>NUCLEOTIDE SEQUENCE</scope>
    <source>
        <strain evidence="2">Bi133</strain>
    </source>
</reference>
<name>A0A9W4L0X3_9BACI</name>
<organism evidence="2 3">
    <name type="scientific">Peribacillus simplex</name>
    <dbReference type="NCBI Taxonomy" id="1478"/>
    <lineage>
        <taxon>Bacteria</taxon>
        <taxon>Bacillati</taxon>
        <taxon>Bacillota</taxon>
        <taxon>Bacilli</taxon>
        <taxon>Bacillales</taxon>
        <taxon>Bacillaceae</taxon>
        <taxon>Peribacillus</taxon>
    </lineage>
</organism>